<evidence type="ECO:0000313" key="1">
    <source>
        <dbReference type="EMBL" id="GEC96892.1"/>
    </source>
</evidence>
<evidence type="ECO:0000313" key="2">
    <source>
        <dbReference type="Proteomes" id="UP000318422"/>
    </source>
</evidence>
<proteinExistence type="predicted"/>
<dbReference type="EMBL" id="BJNV01000056">
    <property type="protein sequence ID" value="GEC96892.1"/>
    <property type="molecule type" value="Genomic_DNA"/>
</dbReference>
<dbReference type="RefSeq" id="WP_141353655.1">
    <property type="nucleotide sequence ID" value="NZ_BJNV01000056.1"/>
</dbReference>
<name>A0A4Y4CXP8_ZOORA</name>
<organism evidence="1 2">
    <name type="scientific">Zoogloea ramigera</name>
    <dbReference type="NCBI Taxonomy" id="350"/>
    <lineage>
        <taxon>Bacteria</taxon>
        <taxon>Pseudomonadati</taxon>
        <taxon>Pseudomonadota</taxon>
        <taxon>Betaproteobacteria</taxon>
        <taxon>Rhodocyclales</taxon>
        <taxon>Zoogloeaceae</taxon>
        <taxon>Zoogloea</taxon>
    </lineage>
</organism>
<comment type="caution">
    <text evidence="1">The sequence shown here is derived from an EMBL/GenBank/DDBJ whole genome shotgun (WGS) entry which is preliminary data.</text>
</comment>
<gene>
    <name evidence="1" type="ORF">ZRA01_29650</name>
</gene>
<accession>A0A4Y4CXP8</accession>
<dbReference type="Proteomes" id="UP000318422">
    <property type="component" value="Unassembled WGS sequence"/>
</dbReference>
<reference evidence="1 2" key="1">
    <citation type="submission" date="2019-06" db="EMBL/GenBank/DDBJ databases">
        <title>Whole genome shotgun sequence of Zoogloea ramigera NBRC 15342.</title>
        <authorList>
            <person name="Hosoyama A."/>
            <person name="Uohara A."/>
            <person name="Ohji S."/>
            <person name="Ichikawa N."/>
        </authorList>
    </citation>
    <scope>NUCLEOTIDE SEQUENCE [LARGE SCALE GENOMIC DNA]</scope>
    <source>
        <strain evidence="1 2">NBRC 15342</strain>
    </source>
</reference>
<keyword evidence="2" id="KW-1185">Reference proteome</keyword>
<sequence>MNTMNTTRLDLESARSAFAVLECLERQAIAHNAGRMAADPKMQAWLRGEGREPSSRNLVSIYAAVRARKQAGGGRHIIEMSEAREEDLIAALPAARAAVADLSARLKKVGATV</sequence>
<dbReference type="AlphaFoldDB" id="A0A4Y4CXP8"/>
<protein>
    <submittedName>
        <fullName evidence="1">Uncharacterized protein</fullName>
    </submittedName>
</protein>